<proteinExistence type="predicted"/>
<evidence type="ECO:0000313" key="1">
    <source>
        <dbReference type="EMBL" id="TNN86365.1"/>
    </source>
</evidence>
<gene>
    <name evidence="1" type="ORF">EYF80_003450</name>
</gene>
<keyword evidence="2" id="KW-1185">Reference proteome</keyword>
<protein>
    <submittedName>
        <fullName evidence="1">Uncharacterized protein</fullName>
    </submittedName>
</protein>
<accession>A0A4Z2J7Q1</accession>
<comment type="caution">
    <text evidence="1">The sequence shown here is derived from an EMBL/GenBank/DDBJ whole genome shotgun (WGS) entry which is preliminary data.</text>
</comment>
<dbReference type="EMBL" id="SRLO01000016">
    <property type="protein sequence ID" value="TNN86365.1"/>
    <property type="molecule type" value="Genomic_DNA"/>
</dbReference>
<dbReference type="Proteomes" id="UP000314294">
    <property type="component" value="Unassembled WGS sequence"/>
</dbReference>
<name>A0A4Z2J7Q1_9TELE</name>
<sequence>MGSGGVASTLLTHSGCGVGPPHYLRQPNCHFPGLRPPTCPFPHPQKQPPPPNTYISHPLVTSGRLTVELAQLSGPPPYYNCNTDKVRRIITKAGSFQKQFPSKYGQDASFEH</sequence>
<evidence type="ECO:0000313" key="2">
    <source>
        <dbReference type="Proteomes" id="UP000314294"/>
    </source>
</evidence>
<reference evidence="1 2" key="1">
    <citation type="submission" date="2019-03" db="EMBL/GenBank/DDBJ databases">
        <title>First draft genome of Liparis tanakae, snailfish: a comprehensive survey of snailfish specific genes.</title>
        <authorList>
            <person name="Kim W."/>
            <person name="Song I."/>
            <person name="Jeong J.-H."/>
            <person name="Kim D."/>
            <person name="Kim S."/>
            <person name="Ryu S."/>
            <person name="Song J.Y."/>
            <person name="Lee S.K."/>
        </authorList>
    </citation>
    <scope>NUCLEOTIDE SEQUENCE [LARGE SCALE GENOMIC DNA]</scope>
    <source>
        <tissue evidence="1">Muscle</tissue>
    </source>
</reference>
<dbReference type="AlphaFoldDB" id="A0A4Z2J7Q1"/>
<organism evidence="1 2">
    <name type="scientific">Liparis tanakae</name>
    <name type="common">Tanaka's snailfish</name>
    <dbReference type="NCBI Taxonomy" id="230148"/>
    <lineage>
        <taxon>Eukaryota</taxon>
        <taxon>Metazoa</taxon>
        <taxon>Chordata</taxon>
        <taxon>Craniata</taxon>
        <taxon>Vertebrata</taxon>
        <taxon>Euteleostomi</taxon>
        <taxon>Actinopterygii</taxon>
        <taxon>Neopterygii</taxon>
        <taxon>Teleostei</taxon>
        <taxon>Neoteleostei</taxon>
        <taxon>Acanthomorphata</taxon>
        <taxon>Eupercaria</taxon>
        <taxon>Perciformes</taxon>
        <taxon>Cottioidei</taxon>
        <taxon>Cottales</taxon>
        <taxon>Liparidae</taxon>
        <taxon>Liparis</taxon>
    </lineage>
</organism>